<keyword evidence="3" id="KW-1185">Reference proteome</keyword>
<reference evidence="2" key="1">
    <citation type="submission" date="2018-05" db="EMBL/GenBank/DDBJ databases">
        <authorList>
            <person name="Pedro S.L.S."/>
            <person name="Freitas R.C."/>
            <person name="Barreto A.S."/>
            <person name="Lima A.O.S."/>
        </authorList>
    </citation>
    <scope>NUCLEOTIDE SEQUENCE</scope>
    <source>
        <strain evidence="2">BP203</strain>
        <tissue evidence="2">Muscle</tissue>
    </source>
</reference>
<dbReference type="SUPFAM" id="SSF51445">
    <property type="entry name" value="(Trans)glycosidases"/>
    <property type="match status" value="1"/>
</dbReference>
<name>A0ABX0S4W5_PONBL</name>
<sequence length="329" mass="37628">MHAVTKSSHATTKEPEIIQFWLSKGVDGFSFDAVQFLLEAKHLRDEAQVNKTQIPDTVTHYSELYHDFTTTQVGMHDIVRSFRQTMDQYSREPGRYRFMGTEAHGENIAKTMMYYGLPFIQEADFPFNSYLGKLDMPSGNSVFEVITSWMENMPEGKWPNWMTGGPDNDRLTSRLGKQYVNIMNMLVFTLPGTPITYYGEEIGMRNILATKLNETYDVDTLLSKSPMQWDNSSNAGFSEGNHTWLPTSSDYHTVNVDTSFAVFIFKEFVNHVFVEIQTGAEVYHLKYHTESQLFTGMTLSYKILRTFYGGASSKPAILSPFHPSKGRKK</sequence>
<dbReference type="Pfam" id="PF00128">
    <property type="entry name" value="Alpha-amylase"/>
    <property type="match status" value="1"/>
</dbReference>
<dbReference type="PANTHER" id="PTHR10357">
    <property type="entry name" value="ALPHA-AMYLASE FAMILY MEMBER"/>
    <property type="match status" value="1"/>
</dbReference>
<accession>A0ABX0S4W5</accession>
<dbReference type="Proteomes" id="UP001165941">
    <property type="component" value="Unassembled WGS sequence"/>
</dbReference>
<evidence type="ECO:0000259" key="1">
    <source>
        <dbReference type="Pfam" id="PF00128"/>
    </source>
</evidence>
<evidence type="ECO:0000313" key="2">
    <source>
        <dbReference type="EMBL" id="NIG58450.1"/>
    </source>
</evidence>
<proteinExistence type="predicted"/>
<dbReference type="EMBL" id="PGGH01040116">
    <property type="protein sequence ID" value="NIG58450.1"/>
    <property type="molecule type" value="Genomic_DNA"/>
</dbReference>
<organism evidence="2 3">
    <name type="scientific">Pontoporia blainvillei</name>
    <name type="common">Franciscana</name>
    <name type="synonym">Delphinus blainvillei</name>
    <dbReference type="NCBI Taxonomy" id="48723"/>
    <lineage>
        <taxon>Eukaryota</taxon>
        <taxon>Metazoa</taxon>
        <taxon>Chordata</taxon>
        <taxon>Craniata</taxon>
        <taxon>Vertebrata</taxon>
        <taxon>Euteleostomi</taxon>
        <taxon>Mammalia</taxon>
        <taxon>Eutheria</taxon>
        <taxon>Laurasiatheria</taxon>
        <taxon>Artiodactyla</taxon>
        <taxon>Whippomorpha</taxon>
        <taxon>Cetacea</taxon>
        <taxon>Odontoceti</taxon>
        <taxon>Pontoporiidae</taxon>
        <taxon>Pontoporia</taxon>
    </lineage>
</organism>
<dbReference type="PANTHER" id="PTHR10357:SF179">
    <property type="entry name" value="NEUTRAL AND BASIC AMINO ACID TRANSPORT PROTEIN RBAT"/>
    <property type="match status" value="1"/>
</dbReference>
<protein>
    <submittedName>
        <fullName evidence="2">Neutral and basic amino acid transport protein rBAT isoform X1</fullName>
    </submittedName>
</protein>
<comment type="caution">
    <text evidence="2">The sequence shown here is derived from an EMBL/GenBank/DDBJ whole genome shotgun (WGS) entry which is preliminary data.</text>
</comment>
<dbReference type="Gene3D" id="3.20.20.80">
    <property type="entry name" value="Glycosidases"/>
    <property type="match status" value="1"/>
</dbReference>
<gene>
    <name evidence="2" type="ORF">BU61_1275</name>
</gene>
<dbReference type="InterPro" id="IPR017853">
    <property type="entry name" value="GH"/>
</dbReference>
<evidence type="ECO:0000313" key="3">
    <source>
        <dbReference type="Proteomes" id="UP001165941"/>
    </source>
</evidence>
<feature type="domain" description="Glycosyl hydrolase family 13 catalytic" evidence="1">
    <location>
        <begin position="16"/>
        <end position="259"/>
    </location>
</feature>
<dbReference type="InterPro" id="IPR006047">
    <property type="entry name" value="GH13_cat_dom"/>
</dbReference>